<proteinExistence type="predicted"/>
<comment type="caution">
    <text evidence="1">The sequence shown here is derived from an EMBL/GenBank/DDBJ whole genome shotgun (WGS) entry which is preliminary data.</text>
</comment>
<evidence type="ECO:0000313" key="1">
    <source>
        <dbReference type="EMBL" id="KKM91554.1"/>
    </source>
</evidence>
<dbReference type="EMBL" id="LAZR01006516">
    <property type="protein sequence ID" value="KKM91554.1"/>
    <property type="molecule type" value="Genomic_DNA"/>
</dbReference>
<protein>
    <submittedName>
        <fullName evidence="1">Uncharacterized protein</fullName>
    </submittedName>
</protein>
<organism evidence="1">
    <name type="scientific">marine sediment metagenome</name>
    <dbReference type="NCBI Taxonomy" id="412755"/>
    <lineage>
        <taxon>unclassified sequences</taxon>
        <taxon>metagenomes</taxon>
        <taxon>ecological metagenomes</taxon>
    </lineage>
</organism>
<reference evidence="1" key="1">
    <citation type="journal article" date="2015" name="Nature">
        <title>Complex archaea that bridge the gap between prokaryotes and eukaryotes.</title>
        <authorList>
            <person name="Spang A."/>
            <person name="Saw J.H."/>
            <person name="Jorgensen S.L."/>
            <person name="Zaremba-Niedzwiedzka K."/>
            <person name="Martijn J."/>
            <person name="Lind A.E."/>
            <person name="van Eijk R."/>
            <person name="Schleper C."/>
            <person name="Guy L."/>
            <person name="Ettema T.J."/>
        </authorList>
    </citation>
    <scope>NUCLEOTIDE SEQUENCE</scope>
</reference>
<name>A0A0F9L9H4_9ZZZZ</name>
<accession>A0A0F9L9H4</accession>
<dbReference type="AlphaFoldDB" id="A0A0F9L9H4"/>
<gene>
    <name evidence="1" type="ORF">LCGC14_1227340</name>
</gene>
<sequence length="127" mass="14519">MKKLTKNQKRKIAKAKDININEVFDTPIIVKVLKPCLYANNINDLAVVMANNNSSDNYVSVTTCRLQDHYKNSVHNSLRYVIRWENVKGCRPATEGEIARFMSGRSTGDLKRTFRANDVYKAINLIN</sequence>